<dbReference type="NCBIfam" id="NF004226">
    <property type="entry name" value="PRK05673.1"/>
    <property type="match status" value="1"/>
</dbReference>
<dbReference type="CDD" id="cd12113">
    <property type="entry name" value="PHP_PolIIIA_DnaE3"/>
    <property type="match status" value="1"/>
</dbReference>
<dbReference type="AlphaFoldDB" id="A0A2M8EN60"/>
<dbReference type="Gene3D" id="1.10.10.1600">
    <property type="entry name" value="Bacterial DNA polymerase III alpha subunit, thumb domain"/>
    <property type="match status" value="1"/>
</dbReference>
<dbReference type="InterPro" id="IPR016195">
    <property type="entry name" value="Pol/histidinol_Pase-like"/>
</dbReference>
<dbReference type="InterPro" id="IPR003141">
    <property type="entry name" value="Pol/His_phosphatase_N"/>
</dbReference>
<organism evidence="10 11">
    <name type="scientific">Candidatus Uhrbacteria bacterium CG_4_9_14_0_2_um_filter_41_50</name>
    <dbReference type="NCBI Taxonomy" id="1975031"/>
    <lineage>
        <taxon>Bacteria</taxon>
        <taxon>Candidatus Uhriibacteriota</taxon>
    </lineage>
</organism>
<dbReference type="GO" id="GO:0008408">
    <property type="term" value="F:3'-5' exonuclease activity"/>
    <property type="evidence" value="ECO:0007669"/>
    <property type="project" value="InterPro"/>
</dbReference>
<dbReference type="Gene3D" id="3.20.20.140">
    <property type="entry name" value="Metal-dependent hydrolases"/>
    <property type="match status" value="1"/>
</dbReference>
<dbReference type="NCBIfam" id="NF005298">
    <property type="entry name" value="PRK06826.1"/>
    <property type="match status" value="1"/>
</dbReference>
<dbReference type="Proteomes" id="UP000230251">
    <property type="component" value="Unassembled WGS sequence"/>
</dbReference>
<dbReference type="Pfam" id="PF01336">
    <property type="entry name" value="tRNA_anti-codon"/>
    <property type="match status" value="1"/>
</dbReference>
<dbReference type="Pfam" id="PF02811">
    <property type="entry name" value="PHP"/>
    <property type="match status" value="1"/>
</dbReference>
<dbReference type="PANTHER" id="PTHR32294">
    <property type="entry name" value="DNA POLYMERASE III SUBUNIT ALPHA"/>
    <property type="match status" value="1"/>
</dbReference>
<evidence type="ECO:0000256" key="5">
    <source>
        <dbReference type="ARBA" id="ARBA00022695"/>
    </source>
</evidence>
<evidence type="ECO:0000256" key="8">
    <source>
        <dbReference type="ARBA" id="ARBA00049244"/>
    </source>
</evidence>
<comment type="caution">
    <text evidence="10">The sequence shown here is derived from an EMBL/GenBank/DDBJ whole genome shotgun (WGS) entry which is preliminary data.</text>
</comment>
<dbReference type="GO" id="GO:0003676">
    <property type="term" value="F:nucleic acid binding"/>
    <property type="evidence" value="ECO:0007669"/>
    <property type="project" value="InterPro"/>
</dbReference>
<keyword evidence="7" id="KW-0239">DNA-directed DNA polymerase</keyword>
<evidence type="ECO:0000259" key="9">
    <source>
        <dbReference type="SMART" id="SM00481"/>
    </source>
</evidence>
<comment type="catalytic activity">
    <reaction evidence="8">
        <text>DNA(n) + a 2'-deoxyribonucleoside 5'-triphosphate = DNA(n+1) + diphosphate</text>
        <dbReference type="Rhea" id="RHEA:22508"/>
        <dbReference type="Rhea" id="RHEA-COMP:17339"/>
        <dbReference type="Rhea" id="RHEA-COMP:17340"/>
        <dbReference type="ChEBI" id="CHEBI:33019"/>
        <dbReference type="ChEBI" id="CHEBI:61560"/>
        <dbReference type="ChEBI" id="CHEBI:173112"/>
        <dbReference type="EC" id="2.7.7.7"/>
    </reaction>
</comment>
<dbReference type="GO" id="GO:0003887">
    <property type="term" value="F:DNA-directed DNA polymerase activity"/>
    <property type="evidence" value="ECO:0007669"/>
    <property type="project" value="UniProtKB-KW"/>
</dbReference>
<dbReference type="EMBL" id="PFSI01000064">
    <property type="protein sequence ID" value="PJC24176.1"/>
    <property type="molecule type" value="Genomic_DNA"/>
</dbReference>
<dbReference type="SMART" id="SM00481">
    <property type="entry name" value="POLIIIAc"/>
    <property type="match status" value="1"/>
</dbReference>
<dbReference type="InterPro" id="IPR029460">
    <property type="entry name" value="DNAPol_HHH"/>
</dbReference>
<dbReference type="InterPro" id="IPR012340">
    <property type="entry name" value="NA-bd_OB-fold"/>
</dbReference>
<evidence type="ECO:0000256" key="3">
    <source>
        <dbReference type="ARBA" id="ARBA00019114"/>
    </source>
</evidence>
<dbReference type="SUPFAM" id="SSF89550">
    <property type="entry name" value="PHP domain-like"/>
    <property type="match status" value="1"/>
</dbReference>
<evidence type="ECO:0000313" key="11">
    <source>
        <dbReference type="Proteomes" id="UP000230251"/>
    </source>
</evidence>
<evidence type="ECO:0000256" key="4">
    <source>
        <dbReference type="ARBA" id="ARBA00022679"/>
    </source>
</evidence>
<dbReference type="EC" id="2.7.7.7" evidence="2"/>
<dbReference type="Pfam" id="PF17657">
    <property type="entry name" value="DNA_pol3_finger"/>
    <property type="match status" value="1"/>
</dbReference>
<dbReference type="NCBIfam" id="TIGR00594">
    <property type="entry name" value="polc"/>
    <property type="match status" value="1"/>
</dbReference>
<comment type="subcellular location">
    <subcellularLocation>
        <location evidence="1">Cytoplasm</location>
    </subcellularLocation>
</comment>
<dbReference type="CDD" id="cd04485">
    <property type="entry name" value="DnaE_OBF"/>
    <property type="match status" value="1"/>
</dbReference>
<keyword evidence="5" id="KW-0548">Nucleotidyltransferase</keyword>
<evidence type="ECO:0000256" key="2">
    <source>
        <dbReference type="ARBA" id="ARBA00012417"/>
    </source>
</evidence>
<dbReference type="InterPro" id="IPR040982">
    <property type="entry name" value="DNA_pol3_finger"/>
</dbReference>
<evidence type="ECO:0000256" key="6">
    <source>
        <dbReference type="ARBA" id="ARBA00022705"/>
    </source>
</evidence>
<dbReference type="Gene3D" id="1.10.150.870">
    <property type="match status" value="1"/>
</dbReference>
<dbReference type="Gene3D" id="2.40.50.140">
    <property type="entry name" value="Nucleic acid-binding proteins"/>
    <property type="match status" value="1"/>
</dbReference>
<dbReference type="InterPro" id="IPR004805">
    <property type="entry name" value="DnaE2/DnaE/PolC"/>
</dbReference>
<dbReference type="InterPro" id="IPR041931">
    <property type="entry name" value="DNA_pol3_alpha_thumb_dom"/>
</dbReference>
<evidence type="ECO:0000256" key="1">
    <source>
        <dbReference type="ARBA" id="ARBA00004496"/>
    </source>
</evidence>
<gene>
    <name evidence="10" type="ORF">CO057_04230</name>
</gene>
<dbReference type="GO" id="GO:0006260">
    <property type="term" value="P:DNA replication"/>
    <property type="evidence" value="ECO:0007669"/>
    <property type="project" value="UniProtKB-KW"/>
</dbReference>
<protein>
    <recommendedName>
        <fullName evidence="3">DNA polymerase III subunit alpha</fullName>
        <ecNumber evidence="2">2.7.7.7</ecNumber>
    </recommendedName>
</protein>
<evidence type="ECO:0000256" key="7">
    <source>
        <dbReference type="ARBA" id="ARBA00022932"/>
    </source>
</evidence>
<dbReference type="Pfam" id="PF07733">
    <property type="entry name" value="DNA_pol3_alpha"/>
    <property type="match status" value="1"/>
</dbReference>
<evidence type="ECO:0000313" key="10">
    <source>
        <dbReference type="EMBL" id="PJC24176.1"/>
    </source>
</evidence>
<feature type="domain" description="Polymerase/histidinol phosphatase N-terminal" evidence="9">
    <location>
        <begin position="7"/>
        <end position="74"/>
    </location>
</feature>
<dbReference type="GO" id="GO:0005737">
    <property type="term" value="C:cytoplasm"/>
    <property type="evidence" value="ECO:0007669"/>
    <property type="project" value="UniProtKB-SubCell"/>
</dbReference>
<accession>A0A2M8EN60</accession>
<proteinExistence type="predicted"/>
<name>A0A2M8EN60_9BACT</name>
<dbReference type="InterPro" id="IPR011708">
    <property type="entry name" value="DNA_pol3_alpha_NTPase_dom"/>
</dbReference>
<sequence length="1178" mass="131859">MNPQDFVHLHVHSHYSLLEALASPKKLVARAKEQGASALALTDNAVMYSAVEFYKECQKAEIKPIIGLDVYVALDRMTDRRPSIDNKNYRLTLIAINQAGYKNLLKISTAGFLDGFYYRPRVDKELLKAHGEGLIALTGGVKGEIAEKLLIGDEDKAKSALADYQKIFGKENVYLELIHHPDFPRQVEANEKVKIFAQQTGTPMVVTKNIFYLDPSDQEGYEAQLCIQRGRTLDDFRRTNTEDVDLSMSHPQEIIDAFADLPEALENTKKIADRVNFEMDLGHNYLPIFPMPAGMSDNDYLHELAWEGLKRRYPEITDAIKERFEYEYGVMTGMGFASYFIIVQDFVRWAKEQGILVGPGRGSAAGSIIAYALNITDIDPLEYGLLFERFLNPDRISMPDIDMDFADSRRGEVLQYVTEKYGADRVAGIITFGTMMPRAAVRDTARVLGLSYEEADLIAKCVPPPVQGKYQKLADSVREHPDLRDLVTSNLMARRVVELAQKLEGNPRHASQHACGIVIGDVPLVERTALQTGQREDMALVVQYSLNSAEAVGLVKMDFLGLSNLSVIQDALEIIKAVHGQTVDMDNISLDDKKAFELLGRGETTGVFQLESDGMKRYIRDLRPSSMEDIIAMVSLYRPGPMQFIDSFIKRKHGKEKITYEHPLLEDALKATYGIPVYQEQVMQVAKDMAGFTGGEADTLRKAMGKKIAELMSKMKIKFVDGAIANNVDKKIAEAVFQKLEDFAAYGFNKSHAACYATIAYRTAYLKAHFPPEFMAALMNSDIGTIDRITIEVEECERMGIKVLPPDVNESFPGFAVVPSTNNIRWGLSAIKNFGAEVAKALVRERKDNGLFVDLADFVSRVSSKHFNKKSIEALIKSGALDRFEKRSTLIANIDQLLMFNKQAQKDKEQNQVSMFDLNPDISESKLSLRVGTEISRDQILAWERELLGIYVSDHPAQIFKDLFGEKITKCASIPSKPDGEIIKVVGVIGPKKQILTKKKQEPMAFMRIEDTTGPLEVVIFPKIYARVREIIDEGKFVLIEGKVSIRERDGQNEYSILCDKLSTFSEKEIPSVVQMLQDDAWFEDGPIGGNAVGGNAVGAYDNTPVQNESEVIIRLNAKPTNGTISTLRDIFKANPGRERVYLLVESDGQMRKVATEYSIHKTHEVMSEIEAVINNST</sequence>
<dbReference type="InterPro" id="IPR004013">
    <property type="entry name" value="PHP_dom"/>
</dbReference>
<keyword evidence="6" id="KW-0235">DNA replication</keyword>
<keyword evidence="4" id="KW-0808">Transferase</keyword>
<reference evidence="11" key="1">
    <citation type="submission" date="2017-09" db="EMBL/GenBank/DDBJ databases">
        <title>Depth-based differentiation of microbial function through sediment-hosted aquifers and enrichment of novel symbionts in the deep terrestrial subsurface.</title>
        <authorList>
            <person name="Probst A.J."/>
            <person name="Ladd B."/>
            <person name="Jarett J.K."/>
            <person name="Geller-Mcgrath D.E."/>
            <person name="Sieber C.M.K."/>
            <person name="Emerson J.B."/>
            <person name="Anantharaman K."/>
            <person name="Thomas B.C."/>
            <person name="Malmstrom R."/>
            <person name="Stieglmeier M."/>
            <person name="Klingl A."/>
            <person name="Woyke T."/>
            <person name="Ryan C.M."/>
            <person name="Banfield J.F."/>
        </authorList>
    </citation>
    <scope>NUCLEOTIDE SEQUENCE [LARGE SCALE GENOMIC DNA]</scope>
</reference>
<dbReference type="Pfam" id="PF14579">
    <property type="entry name" value="HHH_6"/>
    <property type="match status" value="1"/>
</dbReference>
<dbReference type="InterPro" id="IPR004365">
    <property type="entry name" value="NA-bd_OB_tRNA"/>
</dbReference>
<dbReference type="PANTHER" id="PTHR32294:SF0">
    <property type="entry name" value="DNA POLYMERASE III SUBUNIT ALPHA"/>
    <property type="match status" value="1"/>
</dbReference>